<dbReference type="InParanoid" id="A0A0V0QM29"/>
<sequence>MQLFKKQQAEPESQQQIEIKKNREGFKKQYFQLEKTINQLGKTLKFKKKQNQDLTTILLVGVTGSGKSTSGNALLSQYCKENGLKKDYEQFQSKKSITSVTKYVSHIIVDNLCVIDSPGFNDPDKKLPDDYISQITCNFLQNNVLQNELGFGINGIIQCIQIDKSGRFDKCQVQCLAQIFLTFTLQDENSQEKQSPRINILFTNLSETELDIHHNNEEGENTSLNKSNFIKQYKNFLVQNILNLFNLKDEQKIIKKRKLIIDKVDKFLPAHNFYWFKTYKNNIINYQNKNKAEQQIIKKIIKDNKEHGNFILHDKEDQQLMPVLINKEQRDIVIKNINEILKQCEQQLNQAVSNYKKFTNGKQNQILEDWIKVNKEVFRKFDDLQNKFPEAFLKFPQQLYDSFKIYLLKQEYYLSELITQEVGKFNQEEKEKLNKKSKEKKQQFEEQKREFQEKIENCQRLIQKQRQDLNNLIAEKQLKLDEKKNQILEQEKLWEKQKNQQESIIKDLEDKLDKISAEIEDQKKQFQRDQNRIQENQKLILENALKEELRKLERINQQFFEKFEILQQEKQKLMNELQEDQKQQELAQQAQKDLEEKDKAKWDNWIERGTYAFEITSFAAAAYTGGIIFSCSQFIIRQGVQQLYSYAKQKIYDNYNLNKNK</sequence>
<gene>
    <name evidence="4" type="ORF">PPERSA_03383</name>
</gene>
<dbReference type="Proteomes" id="UP000054937">
    <property type="component" value="Unassembled WGS sequence"/>
</dbReference>
<dbReference type="Gene3D" id="3.40.50.300">
    <property type="entry name" value="P-loop containing nucleotide triphosphate hydrolases"/>
    <property type="match status" value="1"/>
</dbReference>
<reference evidence="4 5" key="1">
    <citation type="journal article" date="2015" name="Sci. Rep.">
        <title>Genome of the facultative scuticociliatosis pathogen Pseudocohnilembus persalinus provides insight into its virulence through horizontal gene transfer.</title>
        <authorList>
            <person name="Xiong J."/>
            <person name="Wang G."/>
            <person name="Cheng J."/>
            <person name="Tian M."/>
            <person name="Pan X."/>
            <person name="Warren A."/>
            <person name="Jiang C."/>
            <person name="Yuan D."/>
            <person name="Miao W."/>
        </authorList>
    </citation>
    <scope>NUCLEOTIDE SEQUENCE [LARGE SCALE GENOMIC DNA]</scope>
    <source>
        <strain evidence="4">36N120E</strain>
    </source>
</reference>
<dbReference type="InterPro" id="IPR027417">
    <property type="entry name" value="P-loop_NTPase"/>
</dbReference>
<feature type="domain" description="AIG1-type G" evidence="3">
    <location>
        <begin position="56"/>
        <end position="140"/>
    </location>
</feature>
<dbReference type="SUPFAM" id="SSF52540">
    <property type="entry name" value="P-loop containing nucleoside triphosphate hydrolases"/>
    <property type="match status" value="1"/>
</dbReference>
<keyword evidence="2" id="KW-0175">Coiled coil</keyword>
<comment type="caution">
    <text evidence="4">The sequence shown here is derived from an EMBL/GenBank/DDBJ whole genome shotgun (WGS) entry which is preliminary data.</text>
</comment>
<feature type="coiled-coil region" evidence="2">
    <location>
        <begin position="426"/>
        <end position="597"/>
    </location>
</feature>
<protein>
    <submittedName>
        <fullName evidence="4">p-loop containing nucleoside triphosphate hydrolase</fullName>
    </submittedName>
</protein>
<evidence type="ECO:0000313" key="5">
    <source>
        <dbReference type="Proteomes" id="UP000054937"/>
    </source>
</evidence>
<proteinExistence type="predicted"/>
<evidence type="ECO:0000313" key="4">
    <source>
        <dbReference type="EMBL" id="KRX03268.1"/>
    </source>
</evidence>
<organism evidence="4 5">
    <name type="scientific">Pseudocohnilembus persalinus</name>
    <name type="common">Ciliate</name>
    <dbReference type="NCBI Taxonomy" id="266149"/>
    <lineage>
        <taxon>Eukaryota</taxon>
        <taxon>Sar</taxon>
        <taxon>Alveolata</taxon>
        <taxon>Ciliophora</taxon>
        <taxon>Intramacronucleata</taxon>
        <taxon>Oligohymenophorea</taxon>
        <taxon>Scuticociliatia</taxon>
        <taxon>Philasterida</taxon>
        <taxon>Pseudocohnilembidae</taxon>
        <taxon>Pseudocohnilembus</taxon>
    </lineage>
</organism>
<accession>A0A0V0QM29</accession>
<dbReference type="GO" id="GO:0005525">
    <property type="term" value="F:GTP binding"/>
    <property type="evidence" value="ECO:0007669"/>
    <property type="project" value="InterPro"/>
</dbReference>
<keyword evidence="4" id="KW-0378">Hydrolase</keyword>
<dbReference type="AlphaFoldDB" id="A0A0V0QM29"/>
<dbReference type="EMBL" id="LDAU01000139">
    <property type="protein sequence ID" value="KRX03268.1"/>
    <property type="molecule type" value="Genomic_DNA"/>
</dbReference>
<name>A0A0V0QM29_PSEPJ</name>
<dbReference type="InterPro" id="IPR006703">
    <property type="entry name" value="G_AIG1"/>
</dbReference>
<keyword evidence="5" id="KW-1185">Reference proteome</keyword>
<evidence type="ECO:0000256" key="2">
    <source>
        <dbReference type="SAM" id="Coils"/>
    </source>
</evidence>
<dbReference type="Pfam" id="PF04548">
    <property type="entry name" value="AIG1"/>
    <property type="match status" value="1"/>
</dbReference>
<evidence type="ECO:0000259" key="3">
    <source>
        <dbReference type="Pfam" id="PF04548"/>
    </source>
</evidence>
<evidence type="ECO:0000256" key="1">
    <source>
        <dbReference type="ARBA" id="ARBA00022741"/>
    </source>
</evidence>
<dbReference type="GO" id="GO:0016787">
    <property type="term" value="F:hydrolase activity"/>
    <property type="evidence" value="ECO:0007669"/>
    <property type="project" value="UniProtKB-KW"/>
</dbReference>
<dbReference type="OrthoDB" id="5985928at2759"/>
<keyword evidence="1" id="KW-0547">Nucleotide-binding</keyword>